<evidence type="ECO:0000256" key="6">
    <source>
        <dbReference type="SAM" id="MobiDB-lite"/>
    </source>
</evidence>
<dbReference type="GO" id="GO:0046872">
    <property type="term" value="F:metal ion binding"/>
    <property type="evidence" value="ECO:0007669"/>
    <property type="project" value="UniProtKB-KW"/>
</dbReference>
<comment type="caution">
    <text evidence="7">The sequence shown here is derived from an EMBL/GenBank/DDBJ whole genome shotgun (WGS) entry which is preliminary data.</text>
</comment>
<evidence type="ECO:0000256" key="1">
    <source>
        <dbReference type="ARBA" id="ARBA00001954"/>
    </source>
</evidence>
<dbReference type="PANTHER" id="PTHR10543:SF24">
    <property type="entry name" value="CAROTENOID ISOMEROOXYGENASE"/>
    <property type="match status" value="1"/>
</dbReference>
<dbReference type="Proteomes" id="UP001500420">
    <property type="component" value="Unassembled WGS sequence"/>
</dbReference>
<name>A0AAV3TAN8_9EURY</name>
<evidence type="ECO:0000256" key="5">
    <source>
        <dbReference type="ARBA" id="ARBA00023004"/>
    </source>
</evidence>
<protein>
    <submittedName>
        <fullName evidence="7">Carotenoid oxygenase family protein</fullName>
    </submittedName>
</protein>
<dbReference type="RefSeq" id="WP_343773943.1">
    <property type="nucleotide sequence ID" value="NZ_BAAADV010000003.1"/>
</dbReference>
<reference evidence="7 8" key="1">
    <citation type="journal article" date="2019" name="Int. J. Syst. Evol. Microbiol.">
        <title>The Global Catalogue of Microorganisms (GCM) 10K type strain sequencing project: providing services to taxonomists for standard genome sequencing and annotation.</title>
        <authorList>
            <consortium name="The Broad Institute Genomics Platform"/>
            <consortium name="The Broad Institute Genome Sequencing Center for Infectious Disease"/>
            <person name="Wu L."/>
            <person name="Ma J."/>
        </authorList>
    </citation>
    <scope>NUCLEOTIDE SEQUENCE [LARGE SCALE GENOMIC DNA]</scope>
    <source>
        <strain evidence="7 8">JCM 16328</strain>
    </source>
</reference>
<feature type="region of interest" description="Disordered" evidence="6">
    <location>
        <begin position="336"/>
        <end position="384"/>
    </location>
</feature>
<sequence>MTADHRLGFRDAEARPPTELPVEGKLPEWLSGVLLRNGPGKFSAGDRTVNHWFDGFALLRRFAIRDGGVEFASRFLRSDAYERARATGGLRYAEFGTTPDDGPLGRVRRLLSGELTDNASITVTHRRGEFVAVTEPPRAWAFDPESLRTLDPRRFDDGVDATGSTAHRHYDPRRGETWGLATRHGRNAGYVLHRRADGSARREPVATIEVDRPAYVHSFALTERYAVVTEPPFVTSPRRLLTADTFLDAHEWEPERGTRFFLCERESGDVVGPYRTDPFFVFHHANAFEDTDAGELVVDLIAFDDADAVTTFSLPNLRSASPALPAGELRRYRLPIAPPDAADGPSADAADVPSAGSSQPIRATASETPVEPTPTTLHDGPMAFPTIDYANRNGRAYRYVYGAGNRRNPPEAFLNRIVKVDVETGRTVTWSEPDVHPGEPLFVPAPSGRRDEEDDGVLLSVVLDAAAERSALLVLDAADLSERARAPLDRPLPFGFHGQFYRDGGRPIQSMA</sequence>
<comment type="similarity">
    <text evidence="2">Belongs to the carotenoid oxygenase family.</text>
</comment>
<evidence type="ECO:0000313" key="7">
    <source>
        <dbReference type="EMBL" id="GAA0673599.1"/>
    </source>
</evidence>
<dbReference type="GO" id="GO:0010436">
    <property type="term" value="F:carotenoid dioxygenase activity"/>
    <property type="evidence" value="ECO:0007669"/>
    <property type="project" value="TreeGrafter"/>
</dbReference>
<feature type="compositionally biased region" description="Low complexity" evidence="6">
    <location>
        <begin position="339"/>
        <end position="358"/>
    </location>
</feature>
<keyword evidence="8" id="KW-1185">Reference proteome</keyword>
<evidence type="ECO:0000256" key="4">
    <source>
        <dbReference type="ARBA" id="ARBA00023002"/>
    </source>
</evidence>
<dbReference type="EMBL" id="BAAADV010000003">
    <property type="protein sequence ID" value="GAA0673599.1"/>
    <property type="molecule type" value="Genomic_DNA"/>
</dbReference>
<keyword evidence="3" id="KW-0479">Metal-binding</keyword>
<keyword evidence="5" id="KW-0408">Iron</keyword>
<dbReference type="PANTHER" id="PTHR10543">
    <property type="entry name" value="BETA-CAROTENE DIOXYGENASE"/>
    <property type="match status" value="1"/>
</dbReference>
<accession>A0AAV3TAN8</accession>
<dbReference type="InterPro" id="IPR004294">
    <property type="entry name" value="Carotenoid_Oase"/>
</dbReference>
<organism evidence="7 8">
    <name type="scientific">Natronoarchaeum mannanilyticum</name>
    <dbReference type="NCBI Taxonomy" id="926360"/>
    <lineage>
        <taxon>Archaea</taxon>
        <taxon>Methanobacteriati</taxon>
        <taxon>Methanobacteriota</taxon>
        <taxon>Stenosarchaea group</taxon>
        <taxon>Halobacteria</taxon>
        <taxon>Halobacteriales</taxon>
        <taxon>Natronoarchaeaceae</taxon>
    </lineage>
</organism>
<evidence type="ECO:0000256" key="3">
    <source>
        <dbReference type="ARBA" id="ARBA00022723"/>
    </source>
</evidence>
<feature type="compositionally biased region" description="Basic and acidic residues" evidence="6">
    <location>
        <begin position="1"/>
        <end position="16"/>
    </location>
</feature>
<dbReference type="AlphaFoldDB" id="A0AAV3TAN8"/>
<evidence type="ECO:0000313" key="8">
    <source>
        <dbReference type="Proteomes" id="UP001500420"/>
    </source>
</evidence>
<keyword evidence="4" id="KW-0560">Oxidoreductase</keyword>
<gene>
    <name evidence="7" type="ORF">GCM10009020_20850</name>
</gene>
<proteinExistence type="inferred from homology"/>
<dbReference type="Pfam" id="PF03055">
    <property type="entry name" value="RPE65"/>
    <property type="match status" value="1"/>
</dbReference>
<evidence type="ECO:0000256" key="2">
    <source>
        <dbReference type="ARBA" id="ARBA00006787"/>
    </source>
</evidence>
<feature type="region of interest" description="Disordered" evidence="6">
    <location>
        <begin position="1"/>
        <end position="20"/>
    </location>
</feature>
<dbReference type="GO" id="GO:0016121">
    <property type="term" value="P:carotene catabolic process"/>
    <property type="evidence" value="ECO:0007669"/>
    <property type="project" value="TreeGrafter"/>
</dbReference>
<comment type="cofactor">
    <cofactor evidence="1">
        <name>Fe(2+)</name>
        <dbReference type="ChEBI" id="CHEBI:29033"/>
    </cofactor>
</comment>